<feature type="transmembrane region" description="Helical" evidence="7">
    <location>
        <begin position="161"/>
        <end position="181"/>
    </location>
</feature>
<dbReference type="PANTHER" id="PTHR46641:SF2">
    <property type="entry name" value="FMRFAMIDE RECEPTOR"/>
    <property type="match status" value="1"/>
</dbReference>
<feature type="transmembrane region" description="Helical" evidence="7">
    <location>
        <begin position="72"/>
        <end position="93"/>
    </location>
</feature>
<dbReference type="InterPro" id="IPR017452">
    <property type="entry name" value="GPCR_Rhodpsn_7TM"/>
</dbReference>
<evidence type="ECO:0000256" key="5">
    <source>
        <dbReference type="ARBA" id="ARBA00023136"/>
    </source>
</evidence>
<evidence type="ECO:0000256" key="6">
    <source>
        <dbReference type="SAM" id="MobiDB-lite"/>
    </source>
</evidence>
<proteinExistence type="inferred from homology"/>
<evidence type="ECO:0000256" key="3">
    <source>
        <dbReference type="ARBA" id="ARBA00022692"/>
    </source>
</evidence>
<dbReference type="GO" id="GO:0004930">
    <property type="term" value="F:G protein-coupled receptor activity"/>
    <property type="evidence" value="ECO:0007669"/>
    <property type="project" value="InterPro"/>
</dbReference>
<evidence type="ECO:0000256" key="1">
    <source>
        <dbReference type="ARBA" id="ARBA00004370"/>
    </source>
</evidence>
<accession>A0A553NU12</accession>
<feature type="compositionally biased region" description="Basic and acidic residues" evidence="6">
    <location>
        <begin position="262"/>
        <end position="274"/>
    </location>
</feature>
<keyword evidence="5 7" id="KW-0472">Membrane</keyword>
<feature type="transmembrane region" description="Helical" evidence="7">
    <location>
        <begin position="218"/>
        <end position="240"/>
    </location>
</feature>
<evidence type="ECO:0000313" key="9">
    <source>
        <dbReference type="EMBL" id="TRY68912.1"/>
    </source>
</evidence>
<comment type="caution">
    <text evidence="9">The sequence shown here is derived from an EMBL/GenBank/DDBJ whole genome shotgun (WGS) entry which is preliminary data.</text>
</comment>
<dbReference type="Proteomes" id="UP000318571">
    <property type="component" value="Chromosome 1"/>
</dbReference>
<dbReference type="EMBL" id="VCGU01000010">
    <property type="protein sequence ID" value="TRY68912.1"/>
    <property type="molecule type" value="Genomic_DNA"/>
</dbReference>
<dbReference type="SUPFAM" id="SSF81321">
    <property type="entry name" value="Family A G protein-coupled receptor-like"/>
    <property type="match status" value="1"/>
</dbReference>
<gene>
    <name evidence="9" type="ORF">TCAL_07626</name>
</gene>
<name>A0A553NU12_TIGCA</name>
<feature type="transmembrane region" description="Helical" evidence="7">
    <location>
        <begin position="293"/>
        <end position="313"/>
    </location>
</feature>
<dbReference type="PROSITE" id="PS50262">
    <property type="entry name" value="G_PROTEIN_RECEP_F1_2"/>
    <property type="match status" value="1"/>
</dbReference>
<dbReference type="OrthoDB" id="6362912at2759"/>
<dbReference type="PRINTS" id="PR00237">
    <property type="entry name" value="GPCRRHODOPSN"/>
</dbReference>
<evidence type="ECO:0000313" key="10">
    <source>
        <dbReference type="Proteomes" id="UP000318571"/>
    </source>
</evidence>
<feature type="region of interest" description="Disordered" evidence="6">
    <location>
        <begin position="250"/>
        <end position="275"/>
    </location>
</feature>
<sequence>MTADNLTLGANLSAAEWELLKDCPEYGEAEQRLLDGLSFWLEGLVQTTIAISGIIFNIFSSLILASKDMRNSFNLLLIALGCFDCFYLFGSILESFRKSFHLATSVHTLLFPYVLFPGQMISMTASVLMTVAIAMERYVAVHYPLDYNQSMNDEHATLRRVLKYVVPVSLFSVVVNLPKFFEAEIQWIDDPRTNETIPALKVSDLRINVHYVTYYNHYFRLLFLGIIPFGLLVFFNTKIYQDIQVRRKRRCPRPPSSNSNSGDKDQPATSKRDACQVQRRNVNANRRRYEDNLAVIFMGIVIFFLVSHFPRIFLGLHEVFVSTQARLCGEHGKRSFSLWVHVFAYVSHLLLVLNSSVNSLIYCILSSRFRLQVVHTLNSVGSRFGFKKDPTQRSAMVAANNNGVANSLGVINNGLKEAISLNGLKSSNGMTTVGGKTIDIVSPEGSPLMETQTTQV</sequence>
<protein>
    <recommendedName>
        <fullName evidence="8">G-protein coupled receptors family 1 profile domain-containing protein</fullName>
    </recommendedName>
</protein>
<evidence type="ECO:0000259" key="8">
    <source>
        <dbReference type="PROSITE" id="PS50262"/>
    </source>
</evidence>
<comment type="subcellular location">
    <subcellularLocation>
        <location evidence="1">Membrane</location>
    </subcellularLocation>
</comment>
<dbReference type="CDD" id="cd14978">
    <property type="entry name" value="7tmA_FMRFamide_R-like"/>
    <property type="match status" value="1"/>
</dbReference>
<dbReference type="STRING" id="6832.A0A553NU12"/>
<keyword evidence="10" id="KW-1185">Reference proteome</keyword>
<dbReference type="Pfam" id="PF00001">
    <property type="entry name" value="7tm_1"/>
    <property type="match status" value="1"/>
</dbReference>
<dbReference type="InterPro" id="IPR000276">
    <property type="entry name" value="GPCR_Rhodpsn"/>
</dbReference>
<dbReference type="PANTHER" id="PTHR46641">
    <property type="entry name" value="FMRFAMIDE RECEPTOR-RELATED"/>
    <property type="match status" value="1"/>
</dbReference>
<dbReference type="Gene3D" id="1.20.1070.10">
    <property type="entry name" value="Rhodopsin 7-helix transmembrane proteins"/>
    <property type="match status" value="1"/>
</dbReference>
<feature type="transmembrane region" description="Helical" evidence="7">
    <location>
        <begin position="342"/>
        <end position="365"/>
    </location>
</feature>
<dbReference type="InterPro" id="IPR052954">
    <property type="entry name" value="GPCR-Ligand_Int"/>
</dbReference>
<dbReference type="OMA" id="MNDEHAT"/>
<evidence type="ECO:0000256" key="2">
    <source>
        <dbReference type="ARBA" id="ARBA00010663"/>
    </source>
</evidence>
<keyword evidence="4 7" id="KW-1133">Transmembrane helix</keyword>
<evidence type="ECO:0000256" key="4">
    <source>
        <dbReference type="ARBA" id="ARBA00022989"/>
    </source>
</evidence>
<reference evidence="9 10" key="1">
    <citation type="journal article" date="2018" name="Nat. Ecol. Evol.">
        <title>Genomic signatures of mitonuclear coevolution across populations of Tigriopus californicus.</title>
        <authorList>
            <person name="Barreto F.S."/>
            <person name="Watson E.T."/>
            <person name="Lima T.G."/>
            <person name="Willett C.S."/>
            <person name="Edmands S."/>
            <person name="Li W."/>
            <person name="Burton R.S."/>
        </authorList>
    </citation>
    <scope>NUCLEOTIDE SEQUENCE [LARGE SCALE GENOMIC DNA]</scope>
    <source>
        <strain evidence="9 10">San Diego</strain>
    </source>
</reference>
<feature type="domain" description="G-protein coupled receptors family 1 profile" evidence="8">
    <location>
        <begin position="56"/>
        <end position="362"/>
    </location>
</feature>
<comment type="similarity">
    <text evidence="2">Belongs to the G-protein coupled receptor 1 family.</text>
</comment>
<feature type="transmembrane region" description="Helical" evidence="7">
    <location>
        <begin position="113"/>
        <end position="140"/>
    </location>
</feature>
<organism evidence="9 10">
    <name type="scientific">Tigriopus californicus</name>
    <name type="common">Marine copepod</name>
    <dbReference type="NCBI Taxonomy" id="6832"/>
    <lineage>
        <taxon>Eukaryota</taxon>
        <taxon>Metazoa</taxon>
        <taxon>Ecdysozoa</taxon>
        <taxon>Arthropoda</taxon>
        <taxon>Crustacea</taxon>
        <taxon>Multicrustacea</taxon>
        <taxon>Hexanauplia</taxon>
        <taxon>Copepoda</taxon>
        <taxon>Harpacticoida</taxon>
        <taxon>Harpacticidae</taxon>
        <taxon>Tigriopus</taxon>
    </lineage>
</organism>
<feature type="transmembrane region" description="Helical" evidence="7">
    <location>
        <begin position="43"/>
        <end position="65"/>
    </location>
</feature>
<dbReference type="AlphaFoldDB" id="A0A553NU12"/>
<dbReference type="GO" id="GO:0016020">
    <property type="term" value="C:membrane"/>
    <property type="evidence" value="ECO:0007669"/>
    <property type="project" value="UniProtKB-SubCell"/>
</dbReference>
<keyword evidence="3 7" id="KW-0812">Transmembrane</keyword>
<evidence type="ECO:0000256" key="7">
    <source>
        <dbReference type="SAM" id="Phobius"/>
    </source>
</evidence>